<dbReference type="InterPro" id="IPR027994">
    <property type="entry name" value="WxL_dom"/>
</dbReference>
<reference evidence="2 3" key="1">
    <citation type="journal article" date="2023" name="Int. J. Syst. Evol. Microbiol.">
        <title>Lactiplantibacillus brownii sp. nov., a novel psychrotolerant species isolated from sauerkraut.</title>
        <authorList>
            <person name="Heng Y.C."/>
            <person name="Silvaraju S."/>
            <person name="Lee J.K.Y."/>
            <person name="Kittelmann S."/>
        </authorList>
    </citation>
    <scope>NUCLEOTIDE SEQUENCE [LARGE SCALE GENOMIC DNA]</scope>
    <source>
        <strain evidence="2 3">WILCCON 0030</strain>
    </source>
</reference>
<name>A0ABU1A7C2_9LACO</name>
<evidence type="ECO:0000259" key="1">
    <source>
        <dbReference type="Pfam" id="PF13731"/>
    </source>
</evidence>
<dbReference type="RefSeq" id="WP_308702188.1">
    <property type="nucleotide sequence ID" value="NZ_AP027463.1"/>
</dbReference>
<protein>
    <submittedName>
        <fullName evidence="2">WxL domain-containing protein</fullName>
    </submittedName>
</protein>
<proteinExistence type="predicted"/>
<feature type="domain" description="WxL" evidence="1">
    <location>
        <begin position="28"/>
        <end position="212"/>
    </location>
</feature>
<evidence type="ECO:0000313" key="3">
    <source>
        <dbReference type="Proteomes" id="UP001227831"/>
    </source>
</evidence>
<evidence type="ECO:0000313" key="2">
    <source>
        <dbReference type="EMBL" id="MDQ7936352.1"/>
    </source>
</evidence>
<dbReference type="Pfam" id="PF13731">
    <property type="entry name" value="WxL"/>
    <property type="match status" value="1"/>
</dbReference>
<dbReference type="Proteomes" id="UP001227831">
    <property type="component" value="Unassembled WGS sequence"/>
</dbReference>
<sequence>MRRSKYWILLAVTGGLFVGWFVSPNPVQALTTQATVQLTRKSESSVVNPIVKPPTTATSTGSKDSLTIDVVSDLQFQTQATTQASTLLPTVSAVMVQVSDRRAQPSGWQLTVRPSGLSQGSKVLQSQLQWPIDGDLRTTNGNVSRPPRQVSPGKLINRQANPLLVAKTGQGLESWALVMPTKTAPVSLRLPAQNLTAGRYRGTLVWQLVSAPID</sequence>
<accession>A0ABU1A7C2</accession>
<organism evidence="2 3">
    <name type="scientific">Lactiplantibacillus brownii</name>
    <dbReference type="NCBI Taxonomy" id="3069269"/>
    <lineage>
        <taxon>Bacteria</taxon>
        <taxon>Bacillati</taxon>
        <taxon>Bacillota</taxon>
        <taxon>Bacilli</taxon>
        <taxon>Lactobacillales</taxon>
        <taxon>Lactobacillaceae</taxon>
        <taxon>Lactiplantibacillus</taxon>
    </lineage>
</organism>
<keyword evidence="3" id="KW-1185">Reference proteome</keyword>
<comment type="caution">
    <text evidence="2">The sequence shown here is derived from an EMBL/GenBank/DDBJ whole genome shotgun (WGS) entry which is preliminary data.</text>
</comment>
<gene>
    <name evidence="2" type="ORF">RA086_01625</name>
</gene>
<dbReference type="EMBL" id="JAVCWF010000001">
    <property type="protein sequence ID" value="MDQ7936352.1"/>
    <property type="molecule type" value="Genomic_DNA"/>
</dbReference>